<evidence type="ECO:0000259" key="4">
    <source>
        <dbReference type="PROSITE" id="PS51670"/>
    </source>
</evidence>
<sequence>LVRLLEALITFEELSTSDSDVQKLVVDVHNKLRRGVKPFASNMMRMEWSEVARKNAQEKANSCTLNHNKIALKYGENLYMSTNPRPWENAMQSWYDEVTDFVYGSGAKGTSVVGHYTQLVWYNSYQIGCAVATCPEELYKYFYVCHYIPPGNVYSVATPYKAGQPCGDCPDSCDNGLCTNTCPEQDAYVHCPALKNLFGCNEFVKTHCRASCMCKNQII</sequence>
<comment type="similarity">
    <text evidence="1">Belongs to the CRISP family.</text>
</comment>
<dbReference type="InterPro" id="IPR042076">
    <property type="entry name" value="Crisp-like_dom"/>
</dbReference>
<dbReference type="SUPFAM" id="SSF57546">
    <property type="entry name" value="Crisp domain-like"/>
    <property type="match status" value="1"/>
</dbReference>
<dbReference type="InterPro" id="IPR014044">
    <property type="entry name" value="CAP_dom"/>
</dbReference>
<comment type="caution">
    <text evidence="3">Lacks conserved residue(s) required for the propagation of feature annotation.</text>
</comment>
<dbReference type="PROSITE" id="PS01009">
    <property type="entry name" value="CRISP_1"/>
    <property type="match status" value="1"/>
</dbReference>
<dbReference type="FunCoup" id="A0A4W3GB27">
    <property type="interactions" value="7"/>
</dbReference>
<dbReference type="InterPro" id="IPR035940">
    <property type="entry name" value="CAP_sf"/>
</dbReference>
<evidence type="ECO:0000256" key="1">
    <source>
        <dbReference type="ARBA" id="ARBA00009923"/>
    </source>
</evidence>
<dbReference type="PANTHER" id="PTHR10334">
    <property type="entry name" value="CYSTEINE-RICH SECRETORY PROTEIN-RELATED"/>
    <property type="match status" value="1"/>
</dbReference>
<evidence type="ECO:0000313" key="5">
    <source>
        <dbReference type="Ensembl" id="ENSCMIP00000000358.1"/>
    </source>
</evidence>
<reference evidence="5" key="5">
    <citation type="submission" date="2025-09" db="UniProtKB">
        <authorList>
            <consortium name="Ensembl"/>
        </authorList>
    </citation>
    <scope>IDENTIFICATION</scope>
</reference>
<accession>A0A4W3GB27</accession>
<evidence type="ECO:0000256" key="3">
    <source>
        <dbReference type="PROSITE-ProRule" id="PRU01005"/>
    </source>
</evidence>
<dbReference type="Gene3D" id="1.10.10.740">
    <property type="entry name" value="Crisp domain"/>
    <property type="match status" value="1"/>
</dbReference>
<dbReference type="PROSITE" id="PS01010">
    <property type="entry name" value="CRISP_2"/>
    <property type="match status" value="1"/>
</dbReference>
<proteinExistence type="inferred from homology"/>
<keyword evidence="6" id="KW-1185">Reference proteome</keyword>
<evidence type="ECO:0000313" key="6">
    <source>
        <dbReference type="Proteomes" id="UP000314986"/>
    </source>
</evidence>
<dbReference type="PRINTS" id="PR00837">
    <property type="entry name" value="V5TPXLIKE"/>
</dbReference>
<dbReference type="InterPro" id="IPR003582">
    <property type="entry name" value="ShKT_dom"/>
</dbReference>
<dbReference type="FunFam" id="3.40.33.10:FF:000005">
    <property type="entry name" value="Cysteine-rich secretory protein 2"/>
    <property type="match status" value="1"/>
</dbReference>
<dbReference type="AlphaFoldDB" id="A0A4W3GB27"/>
<dbReference type="Pfam" id="PF00188">
    <property type="entry name" value="CAP"/>
    <property type="match status" value="1"/>
</dbReference>
<organism evidence="5 6">
    <name type="scientific">Callorhinchus milii</name>
    <name type="common">Ghost shark</name>
    <dbReference type="NCBI Taxonomy" id="7868"/>
    <lineage>
        <taxon>Eukaryota</taxon>
        <taxon>Metazoa</taxon>
        <taxon>Chordata</taxon>
        <taxon>Craniata</taxon>
        <taxon>Vertebrata</taxon>
        <taxon>Chondrichthyes</taxon>
        <taxon>Holocephali</taxon>
        <taxon>Chimaeriformes</taxon>
        <taxon>Callorhinchidae</taxon>
        <taxon>Callorhinchus</taxon>
    </lineage>
</organism>
<dbReference type="Ensembl" id="ENSCMIT00000000394.1">
    <property type="protein sequence ID" value="ENSCMIP00000000358.1"/>
    <property type="gene ID" value="ENSCMIG00000000274.1"/>
</dbReference>
<dbReference type="STRING" id="7868.ENSCMIP00000000358"/>
<dbReference type="InterPro" id="IPR018244">
    <property type="entry name" value="Allrgn_V5/Tpx1_CS"/>
</dbReference>
<dbReference type="InterPro" id="IPR013871">
    <property type="entry name" value="Cysteine_rich_secretory"/>
</dbReference>
<reference evidence="6" key="1">
    <citation type="journal article" date="2006" name="Science">
        <title>Ancient noncoding elements conserved in the human genome.</title>
        <authorList>
            <person name="Venkatesh B."/>
            <person name="Kirkness E.F."/>
            <person name="Loh Y.H."/>
            <person name="Halpern A.L."/>
            <person name="Lee A.P."/>
            <person name="Johnson J."/>
            <person name="Dandona N."/>
            <person name="Viswanathan L.D."/>
            <person name="Tay A."/>
            <person name="Venter J.C."/>
            <person name="Strausberg R.L."/>
            <person name="Brenner S."/>
        </authorList>
    </citation>
    <scope>NUCLEOTIDE SEQUENCE [LARGE SCALE GENOMIC DNA]</scope>
</reference>
<name>A0A4W3GB27_CALMI</name>
<dbReference type="SUPFAM" id="SSF55797">
    <property type="entry name" value="PR-1-like"/>
    <property type="match status" value="1"/>
</dbReference>
<keyword evidence="2" id="KW-1015">Disulfide bond</keyword>
<dbReference type="Pfam" id="PF08562">
    <property type="entry name" value="Crisp"/>
    <property type="match status" value="1"/>
</dbReference>
<dbReference type="SMART" id="SM00198">
    <property type="entry name" value="SCP"/>
    <property type="match status" value="1"/>
</dbReference>
<protein>
    <recommendedName>
        <fullName evidence="4">ShKT domain-containing protein</fullName>
    </recommendedName>
</protein>
<dbReference type="GO" id="GO:0005576">
    <property type="term" value="C:extracellular region"/>
    <property type="evidence" value="ECO:0007669"/>
    <property type="project" value="InterPro"/>
</dbReference>
<dbReference type="Gene3D" id="3.40.33.10">
    <property type="entry name" value="CAP"/>
    <property type="match status" value="1"/>
</dbReference>
<reference evidence="5" key="4">
    <citation type="submission" date="2025-08" db="UniProtKB">
        <authorList>
            <consortium name="Ensembl"/>
        </authorList>
    </citation>
    <scope>IDENTIFICATION</scope>
</reference>
<dbReference type="GeneTree" id="ENSGT00940000156439"/>
<reference evidence="6" key="2">
    <citation type="journal article" date="2007" name="PLoS Biol.">
        <title>Survey sequencing and comparative analysis of the elephant shark (Callorhinchus milii) genome.</title>
        <authorList>
            <person name="Venkatesh B."/>
            <person name="Kirkness E.F."/>
            <person name="Loh Y.H."/>
            <person name="Halpern A.L."/>
            <person name="Lee A.P."/>
            <person name="Johnson J."/>
            <person name="Dandona N."/>
            <person name="Viswanathan L.D."/>
            <person name="Tay A."/>
            <person name="Venter J.C."/>
            <person name="Strausberg R.L."/>
            <person name="Brenner S."/>
        </authorList>
    </citation>
    <scope>NUCLEOTIDE SEQUENCE [LARGE SCALE GENOMIC DNA]</scope>
</reference>
<dbReference type="Proteomes" id="UP000314986">
    <property type="component" value="Unassembled WGS sequence"/>
</dbReference>
<feature type="domain" description="ShKT" evidence="4">
    <location>
        <begin position="182"/>
        <end position="214"/>
    </location>
</feature>
<reference evidence="6" key="3">
    <citation type="journal article" date="2014" name="Nature">
        <title>Elephant shark genome provides unique insights into gnathostome evolution.</title>
        <authorList>
            <consortium name="International Elephant Shark Genome Sequencing Consortium"/>
            <person name="Venkatesh B."/>
            <person name="Lee A.P."/>
            <person name="Ravi V."/>
            <person name="Maurya A.K."/>
            <person name="Lian M.M."/>
            <person name="Swann J.B."/>
            <person name="Ohta Y."/>
            <person name="Flajnik M.F."/>
            <person name="Sutoh Y."/>
            <person name="Kasahara M."/>
            <person name="Hoon S."/>
            <person name="Gangu V."/>
            <person name="Roy S.W."/>
            <person name="Irimia M."/>
            <person name="Korzh V."/>
            <person name="Kondrychyn I."/>
            <person name="Lim Z.W."/>
            <person name="Tay B.H."/>
            <person name="Tohari S."/>
            <person name="Kong K.W."/>
            <person name="Ho S."/>
            <person name="Lorente-Galdos B."/>
            <person name="Quilez J."/>
            <person name="Marques-Bonet T."/>
            <person name="Raney B.J."/>
            <person name="Ingham P.W."/>
            <person name="Tay A."/>
            <person name="Hillier L.W."/>
            <person name="Minx P."/>
            <person name="Boehm T."/>
            <person name="Wilson R.K."/>
            <person name="Brenner S."/>
            <person name="Warren W.C."/>
        </authorList>
    </citation>
    <scope>NUCLEOTIDE SEQUENCE [LARGE SCALE GENOMIC DNA]</scope>
</reference>
<dbReference type="OMA" id="LYMSSFQ"/>
<dbReference type="InterPro" id="IPR001283">
    <property type="entry name" value="CRISP-related"/>
</dbReference>
<dbReference type="InParanoid" id="A0A4W3GB27"/>
<evidence type="ECO:0000256" key="2">
    <source>
        <dbReference type="ARBA" id="ARBA00023157"/>
    </source>
</evidence>
<dbReference type="PROSITE" id="PS51670">
    <property type="entry name" value="SHKT"/>
    <property type="match status" value="1"/>
</dbReference>